<organism evidence="1 2">
    <name type="scientific">Auriscalpium vulgare</name>
    <dbReference type="NCBI Taxonomy" id="40419"/>
    <lineage>
        <taxon>Eukaryota</taxon>
        <taxon>Fungi</taxon>
        <taxon>Dikarya</taxon>
        <taxon>Basidiomycota</taxon>
        <taxon>Agaricomycotina</taxon>
        <taxon>Agaricomycetes</taxon>
        <taxon>Russulales</taxon>
        <taxon>Auriscalpiaceae</taxon>
        <taxon>Auriscalpium</taxon>
    </lineage>
</organism>
<accession>A0ACB8SCD5</accession>
<proteinExistence type="predicted"/>
<keyword evidence="2" id="KW-1185">Reference proteome</keyword>
<protein>
    <submittedName>
        <fullName evidence="1">Uncharacterized protein</fullName>
    </submittedName>
</protein>
<comment type="caution">
    <text evidence="1">The sequence shown here is derived from an EMBL/GenBank/DDBJ whole genome shotgun (WGS) entry which is preliminary data.</text>
</comment>
<sequence length="1093" mass="115636">MSDDFESSDILGNALPVGRGRVSATSTFSSLLKYSLLGACGLFALIVFRHGRTFFLRWKERHYKLSMRRRYGIPDHDQRPFNVAYAAARLAQEDGRKAQSRLGLQSAVGRQRQGGVEMATGLEALQPRAGVTGRGASAKNSVRARVAADLQATQDMADGAILGPPTAILAQGGIGRDNERRNLTTPVRTDSPLRSSALSFREPMHSLRLTSVRAESRQGTPHLPVVEPDEVAGQFTPSEEPKDTTSFPEDVNIRTKRTADSGDDGDLESNLGRRHDKRRRKVSNRQKSLLEEAEDVDMVDELSDLPASHRGKKRHRAEAGSTFGGEEDSFFDDQDEDKSSRHRRRRQRQSLTSHRGQKRGRDDEDLSTSDSDGDERRSRGKASRQRQDHYGISDSDVSMDGTQASQDPLCKGRRVGEEWEAFGVEFKVGPDGRRLRKVLVKEDRPKFSMPVDSEHPDRAVSVIAIVERWYNEDEYREAKARRELAWQDKSSTEPETPNSAPEGLNISHGRRSLTHRQESPLPPGKELLWSSTSMPSSPIRKSQSFGQSVATNLGLRITSLSQAQPSHIGRRVTSLYASSMVKPPEMSPKLRSSKSYSKWEKQEIEAEAMARLRRKTEEEKAKKDMEQRKITEQKAAAEKAASDRAAADKAAAAAKESQLGGVASTPVPTNAGLPNGIKSADAASAKPDSFKPSFPPVSSQPSAAENKLAPSTGTFTPPAQPLFNAPTQPPSSSISNFFSKDATPATAPTEPKPAPFTPTATPAPSVFSFGPSAHQPKGNPPTATSSLFSAPTASSATSSPANSNVPPIFGVKSSEAVKPSPLGQSSFTAPTKVADAPSSAGGRFSFGLPGKPAVTSGTQSTSGKSEEAKPTPATFSFGPPKPSQPTPTPVAESASSQRPAVPSFTSFGPGAGNEKPTSSLSSGVFNFNSAPGSQSSALNTSSGDNAKAPASTPNPFAPSSTAPSVFSFGTPAKPTPSDASKTAFPFTTSTTASASGTPATPAKSSFSFAAPGASSAATPAPVKTFPFGSPFNAGASATTPAASGAPAPSASGGVASLFGQTSSITPSAFGFGQPSSTGGSFTFGTTAQKAEKS</sequence>
<reference evidence="1" key="1">
    <citation type="submission" date="2021-02" db="EMBL/GenBank/DDBJ databases">
        <authorList>
            <consortium name="DOE Joint Genome Institute"/>
            <person name="Ahrendt S."/>
            <person name="Looney B.P."/>
            <person name="Miyauchi S."/>
            <person name="Morin E."/>
            <person name="Drula E."/>
            <person name="Courty P.E."/>
            <person name="Chicoki N."/>
            <person name="Fauchery L."/>
            <person name="Kohler A."/>
            <person name="Kuo A."/>
            <person name="Labutti K."/>
            <person name="Pangilinan J."/>
            <person name="Lipzen A."/>
            <person name="Riley R."/>
            <person name="Andreopoulos W."/>
            <person name="He G."/>
            <person name="Johnson J."/>
            <person name="Barry K.W."/>
            <person name="Grigoriev I.V."/>
            <person name="Nagy L."/>
            <person name="Hibbett D."/>
            <person name="Henrissat B."/>
            <person name="Matheny P.B."/>
            <person name="Labbe J."/>
            <person name="Martin F."/>
        </authorList>
    </citation>
    <scope>NUCLEOTIDE SEQUENCE</scope>
    <source>
        <strain evidence="1">FP105234-sp</strain>
    </source>
</reference>
<evidence type="ECO:0000313" key="1">
    <source>
        <dbReference type="EMBL" id="KAI0053605.1"/>
    </source>
</evidence>
<evidence type="ECO:0000313" key="2">
    <source>
        <dbReference type="Proteomes" id="UP000814033"/>
    </source>
</evidence>
<dbReference type="EMBL" id="MU275839">
    <property type="protein sequence ID" value="KAI0053605.1"/>
    <property type="molecule type" value="Genomic_DNA"/>
</dbReference>
<dbReference type="Proteomes" id="UP000814033">
    <property type="component" value="Unassembled WGS sequence"/>
</dbReference>
<reference evidence="1" key="2">
    <citation type="journal article" date="2022" name="New Phytol.">
        <title>Evolutionary transition to the ectomycorrhizal habit in the genomes of a hyperdiverse lineage of mushroom-forming fungi.</title>
        <authorList>
            <person name="Looney B."/>
            <person name="Miyauchi S."/>
            <person name="Morin E."/>
            <person name="Drula E."/>
            <person name="Courty P.E."/>
            <person name="Kohler A."/>
            <person name="Kuo A."/>
            <person name="LaButti K."/>
            <person name="Pangilinan J."/>
            <person name="Lipzen A."/>
            <person name="Riley R."/>
            <person name="Andreopoulos W."/>
            <person name="He G."/>
            <person name="Johnson J."/>
            <person name="Nolan M."/>
            <person name="Tritt A."/>
            <person name="Barry K.W."/>
            <person name="Grigoriev I.V."/>
            <person name="Nagy L.G."/>
            <person name="Hibbett D."/>
            <person name="Henrissat B."/>
            <person name="Matheny P.B."/>
            <person name="Labbe J."/>
            <person name="Martin F.M."/>
        </authorList>
    </citation>
    <scope>NUCLEOTIDE SEQUENCE</scope>
    <source>
        <strain evidence="1">FP105234-sp</strain>
    </source>
</reference>
<name>A0ACB8SCD5_9AGAM</name>
<gene>
    <name evidence="1" type="ORF">FA95DRAFT_463916</name>
</gene>